<feature type="chain" id="PRO_5015451855" description="PepSY domain-containing protein" evidence="1">
    <location>
        <begin position="21"/>
        <end position="119"/>
    </location>
</feature>
<proteinExistence type="predicted"/>
<evidence type="ECO:0000313" key="2">
    <source>
        <dbReference type="EMBL" id="SPF41428.1"/>
    </source>
</evidence>
<protein>
    <recommendedName>
        <fullName evidence="4">PepSY domain-containing protein</fullName>
    </recommendedName>
</protein>
<dbReference type="Proteomes" id="UP000238701">
    <property type="component" value="Unassembled WGS sequence"/>
</dbReference>
<dbReference type="AlphaFoldDB" id="A0A2U3KP38"/>
<sequence length="119" mass="12903">MKQFAAFVLCLFFMSTAGFAQNEQTKDQPAGPHCPKQACMAALKDYKGPAKACHASYARVEGQTDEVWLVAIDTGSGTEYRGVDAKTGEVLPKVDPATAKRCGPRPFNCPDWVYAPCPE</sequence>
<evidence type="ECO:0000256" key="1">
    <source>
        <dbReference type="SAM" id="SignalP"/>
    </source>
</evidence>
<name>A0A2U3KP38_9BACT</name>
<gene>
    <name evidence="2" type="ORF">SBA1_360024</name>
</gene>
<feature type="signal peptide" evidence="1">
    <location>
        <begin position="1"/>
        <end position="20"/>
    </location>
</feature>
<evidence type="ECO:0008006" key="4">
    <source>
        <dbReference type="Google" id="ProtNLM"/>
    </source>
</evidence>
<accession>A0A2U3KP38</accession>
<dbReference type="EMBL" id="OMOD01000129">
    <property type="protein sequence ID" value="SPF41428.1"/>
    <property type="molecule type" value="Genomic_DNA"/>
</dbReference>
<keyword evidence="1" id="KW-0732">Signal</keyword>
<reference evidence="3" key="1">
    <citation type="submission" date="2018-02" db="EMBL/GenBank/DDBJ databases">
        <authorList>
            <person name="Hausmann B."/>
        </authorList>
    </citation>
    <scope>NUCLEOTIDE SEQUENCE [LARGE SCALE GENOMIC DNA]</scope>
    <source>
        <strain evidence="3">Peat soil MAG SbA1</strain>
    </source>
</reference>
<evidence type="ECO:0000313" key="3">
    <source>
        <dbReference type="Proteomes" id="UP000238701"/>
    </source>
</evidence>
<organism evidence="2 3">
    <name type="scientific">Candidatus Sulfotelmatobacter kueseliae</name>
    <dbReference type="NCBI Taxonomy" id="2042962"/>
    <lineage>
        <taxon>Bacteria</taxon>
        <taxon>Pseudomonadati</taxon>
        <taxon>Acidobacteriota</taxon>
        <taxon>Terriglobia</taxon>
        <taxon>Terriglobales</taxon>
        <taxon>Candidatus Korobacteraceae</taxon>
        <taxon>Candidatus Sulfotelmatobacter</taxon>
    </lineage>
</organism>